<dbReference type="RefSeq" id="WP_145271752.1">
    <property type="nucleotide sequence ID" value="NZ_CP036426.1"/>
</dbReference>
<dbReference type="InterPro" id="IPR025890">
    <property type="entry name" value="Abhydrolase_bac"/>
</dbReference>
<keyword evidence="3" id="KW-1185">Reference proteome</keyword>
<reference evidence="2 3" key="1">
    <citation type="submission" date="2019-02" db="EMBL/GenBank/DDBJ databases">
        <title>Deep-cultivation of Planctomycetes and their phenomic and genomic characterization uncovers novel biology.</title>
        <authorList>
            <person name="Wiegand S."/>
            <person name="Jogler M."/>
            <person name="Boedeker C."/>
            <person name="Pinto D."/>
            <person name="Vollmers J."/>
            <person name="Rivas-Marin E."/>
            <person name="Kohn T."/>
            <person name="Peeters S.H."/>
            <person name="Heuer A."/>
            <person name="Rast P."/>
            <person name="Oberbeckmann S."/>
            <person name="Bunk B."/>
            <person name="Jeske O."/>
            <person name="Meyerdierks A."/>
            <person name="Storesund J.E."/>
            <person name="Kallscheuer N."/>
            <person name="Luecker S."/>
            <person name="Lage O.M."/>
            <person name="Pohl T."/>
            <person name="Merkel B.J."/>
            <person name="Hornburger P."/>
            <person name="Mueller R.-W."/>
            <person name="Bruemmer F."/>
            <person name="Labrenz M."/>
            <person name="Spormann A.M."/>
            <person name="Op den Camp H."/>
            <person name="Overmann J."/>
            <person name="Amann R."/>
            <person name="Jetten M.S.M."/>
            <person name="Mascher T."/>
            <person name="Medema M.H."/>
            <person name="Devos D.P."/>
            <person name="Kaster A.-K."/>
            <person name="Ovreas L."/>
            <person name="Rohde M."/>
            <person name="Galperin M.Y."/>
            <person name="Jogler C."/>
        </authorList>
    </citation>
    <scope>NUCLEOTIDE SEQUENCE [LARGE SCALE GENOMIC DNA]</scope>
    <source>
        <strain evidence="2 3">ElP</strain>
    </source>
</reference>
<dbReference type="SUPFAM" id="SSF53474">
    <property type="entry name" value="alpha/beta-Hydrolases"/>
    <property type="match status" value="1"/>
</dbReference>
<name>A0A518H4V6_9BACT</name>
<dbReference type="Proteomes" id="UP000317835">
    <property type="component" value="Chromosome"/>
</dbReference>
<dbReference type="Gene3D" id="3.40.50.1820">
    <property type="entry name" value="alpha/beta hydrolase"/>
    <property type="match status" value="1"/>
</dbReference>
<feature type="signal peptide" evidence="1">
    <location>
        <begin position="1"/>
        <end position="25"/>
    </location>
</feature>
<gene>
    <name evidence="2" type="ORF">ElP_37780</name>
</gene>
<dbReference type="PANTHER" id="PTHR47381">
    <property type="entry name" value="ALPHA/BETA-HYDROLASES SUPERFAMILY PROTEIN"/>
    <property type="match status" value="1"/>
</dbReference>
<dbReference type="EMBL" id="CP036426">
    <property type="protein sequence ID" value="QDV35870.1"/>
    <property type="molecule type" value="Genomic_DNA"/>
</dbReference>
<organism evidence="2 3">
    <name type="scientific">Tautonia plasticadhaerens</name>
    <dbReference type="NCBI Taxonomy" id="2527974"/>
    <lineage>
        <taxon>Bacteria</taxon>
        <taxon>Pseudomonadati</taxon>
        <taxon>Planctomycetota</taxon>
        <taxon>Planctomycetia</taxon>
        <taxon>Isosphaerales</taxon>
        <taxon>Isosphaeraceae</taxon>
        <taxon>Tautonia</taxon>
    </lineage>
</organism>
<dbReference type="InterPro" id="IPR029058">
    <property type="entry name" value="AB_hydrolase_fold"/>
</dbReference>
<dbReference type="AlphaFoldDB" id="A0A518H4V6"/>
<accession>A0A518H4V6</accession>
<keyword evidence="2" id="KW-0378">Hydrolase</keyword>
<dbReference type="OrthoDB" id="8183145at2"/>
<dbReference type="PANTHER" id="PTHR47381:SF3">
    <property type="entry name" value="ALPHA_BETA-HYDROLASES SUPERFAMILY PROTEIN"/>
    <property type="match status" value="1"/>
</dbReference>
<proteinExistence type="predicted"/>
<evidence type="ECO:0000313" key="3">
    <source>
        <dbReference type="Proteomes" id="UP000317835"/>
    </source>
</evidence>
<feature type="chain" id="PRO_5021873018" evidence="1">
    <location>
        <begin position="26"/>
        <end position="381"/>
    </location>
</feature>
<protein>
    <submittedName>
        <fullName evidence="2">Abhydrolase family protein</fullName>
    </submittedName>
</protein>
<dbReference type="KEGG" id="tpla:ElP_37780"/>
<keyword evidence="1" id="KW-0732">Signal</keyword>
<dbReference type="GO" id="GO:0016787">
    <property type="term" value="F:hydrolase activity"/>
    <property type="evidence" value="ECO:0007669"/>
    <property type="project" value="UniProtKB-KW"/>
</dbReference>
<evidence type="ECO:0000313" key="2">
    <source>
        <dbReference type="EMBL" id="QDV35870.1"/>
    </source>
</evidence>
<sequence length="381" mass="42290" precursor="true">MRRHHRLGLPWSLVFFAIAAPGATAQVRVTPESARGGTTSGEPWAVVPETFRDLDLPDWPVPTDLPRWEGQGRAEVRSTLLELLGELPPRPDPGRVEVVSREQHDGYSLERFRFHNGVDMVVPGILLIPDGLTEPAPAIVGLHGHGSSKESICTDEGHGQYVGPMLARKGYVVAAIDAYFNGDRIGKGPGGVNDDKLGQEHSLFKLNLWLGRTLWGMMLRDEQCLIDYLETRPEVDASRIGATGMSMGCTRAWWLAAIDDRVDAIVGVACFTRYAELISHGDLRRHGIYYFVPGLLDHFDTEAIYALVAPRPMLQLSGDEDGGAPLDGIEVLERKLQEVYALHGVPEHFRSVVYSGTGHEYLPEMKDEMVAWFERHLPVEE</sequence>
<evidence type="ECO:0000256" key="1">
    <source>
        <dbReference type="SAM" id="SignalP"/>
    </source>
</evidence>
<dbReference type="Pfam" id="PF12715">
    <property type="entry name" value="Abhydrolase_7"/>
    <property type="match status" value="1"/>
</dbReference>